<name>A0ABU8XVI2_9PROT</name>
<dbReference type="EMBL" id="JBBLZC010000014">
    <property type="protein sequence ID" value="MEK0084438.1"/>
    <property type="molecule type" value="Genomic_DNA"/>
</dbReference>
<evidence type="ECO:0000313" key="2">
    <source>
        <dbReference type="EMBL" id="MEK0084438.1"/>
    </source>
</evidence>
<dbReference type="InterPro" id="IPR029787">
    <property type="entry name" value="Nucleotide_cyclase"/>
</dbReference>
<dbReference type="InterPro" id="IPR001054">
    <property type="entry name" value="A/G_cyclase"/>
</dbReference>
<feature type="domain" description="Guanylate cyclase" evidence="1">
    <location>
        <begin position="12"/>
        <end position="65"/>
    </location>
</feature>
<evidence type="ECO:0000259" key="1">
    <source>
        <dbReference type="PROSITE" id="PS50125"/>
    </source>
</evidence>
<proteinExistence type="predicted"/>
<dbReference type="SUPFAM" id="SSF55073">
    <property type="entry name" value="Nucleotide cyclase"/>
    <property type="match status" value="1"/>
</dbReference>
<dbReference type="Proteomes" id="UP001375743">
    <property type="component" value="Unassembled WGS sequence"/>
</dbReference>
<reference evidence="2 3" key="1">
    <citation type="submission" date="2024-01" db="EMBL/GenBank/DDBJ databases">
        <title>Multi-omics insights into the function and evolution of sodium benzoate biodegradation pathways in Benzoatithermus flavus gen. nov., sp. nov. from hot spring.</title>
        <authorList>
            <person name="Hu C.-J."/>
            <person name="Li W.-J."/>
        </authorList>
    </citation>
    <scope>NUCLEOTIDE SEQUENCE [LARGE SCALE GENOMIC DNA]</scope>
    <source>
        <strain evidence="2 3">SYSU G07066</strain>
    </source>
</reference>
<dbReference type="RefSeq" id="WP_418160285.1">
    <property type="nucleotide sequence ID" value="NZ_JBBLZC010000014.1"/>
</dbReference>
<keyword evidence="3" id="KW-1185">Reference proteome</keyword>
<gene>
    <name evidence="2" type="ORF">U1T56_14875</name>
</gene>
<protein>
    <recommendedName>
        <fullName evidence="1">Guanylate cyclase domain-containing protein</fullName>
    </recommendedName>
</protein>
<comment type="caution">
    <text evidence="2">The sequence shown here is derived from an EMBL/GenBank/DDBJ whole genome shotgun (WGS) entry which is preliminary data.</text>
</comment>
<organism evidence="2 3">
    <name type="scientific">Benzoatithermus flavus</name>
    <dbReference type="NCBI Taxonomy" id="3108223"/>
    <lineage>
        <taxon>Bacteria</taxon>
        <taxon>Pseudomonadati</taxon>
        <taxon>Pseudomonadota</taxon>
        <taxon>Alphaproteobacteria</taxon>
        <taxon>Geminicoccales</taxon>
        <taxon>Geminicoccaceae</taxon>
        <taxon>Benzoatithermus</taxon>
    </lineage>
</organism>
<accession>A0ABU8XVI2</accession>
<dbReference type="PROSITE" id="PS50125">
    <property type="entry name" value="GUANYLATE_CYCLASE_2"/>
    <property type="match status" value="1"/>
</dbReference>
<evidence type="ECO:0000313" key="3">
    <source>
        <dbReference type="Proteomes" id="UP001375743"/>
    </source>
</evidence>
<dbReference type="Gene3D" id="3.30.70.1230">
    <property type="entry name" value="Nucleotide cyclase"/>
    <property type="match status" value="1"/>
</dbReference>
<sequence length="127" mass="13672">MRASAVQRRLAAILAADVVGYSRLMERDEAGTLARLRAHRQAFLEPLVAAHQGRVVKLMGDGALVEFPSAVEAVACAVALQAGIAERERDVPEQDKIRFRECDAVAAWDSRPGLLRASGVRGGHRGS</sequence>